<evidence type="ECO:0000313" key="2">
    <source>
        <dbReference type="EMBL" id="OBX04307.1"/>
    </source>
</evidence>
<dbReference type="STRING" id="505345.QV06_06515"/>
<evidence type="ECO:0000313" key="3">
    <source>
        <dbReference type="Proteomes" id="UP000092626"/>
    </source>
</evidence>
<dbReference type="InterPro" id="IPR001173">
    <property type="entry name" value="Glyco_trans_2-like"/>
</dbReference>
<dbReference type="GO" id="GO:0016758">
    <property type="term" value="F:hexosyltransferase activity"/>
    <property type="evidence" value="ECO:0007669"/>
    <property type="project" value="UniProtKB-ARBA"/>
</dbReference>
<dbReference type="AlphaFoldDB" id="A0A1A7PRF7"/>
<evidence type="ECO:0000259" key="1">
    <source>
        <dbReference type="Pfam" id="PF00535"/>
    </source>
</evidence>
<comment type="caution">
    <text evidence="2">The sequence shown here is derived from an EMBL/GenBank/DDBJ whole genome shotgun (WGS) entry which is preliminary data.</text>
</comment>
<sequence length="312" mass="37142">MKEQYTLSIIITVYNIFSFLEEAILSCFDDLSSVELIIVNDGSSEKMDFDSLLLKYSSVISIKYIKLKKNRGTFIARKVGVRASTGKYVVFLDADDYFIPGAILKIKDHLKESSYDLLLFQYKKNEEILPRFSVEDNILEMTNMTLVTYFNNYPDDFDWSSAGKVYRKGILLDVYSNLDFISQRLVIAEDLLLYSVASIYIKKFNFINYPLYYYRVHEDSITQQLDNNTSQLRMQQLDIIYQYLFFLKDRFYSSKENRFIFEYSLFLIIIERLALGYKYKKNIRYYMKYILAMYKKLGVKFLIKRLLRKILN</sequence>
<proteinExistence type="predicted"/>
<dbReference type="PANTHER" id="PTHR22916">
    <property type="entry name" value="GLYCOSYLTRANSFERASE"/>
    <property type="match status" value="1"/>
</dbReference>
<feature type="domain" description="Glycosyltransferase 2-like" evidence="1">
    <location>
        <begin position="8"/>
        <end position="162"/>
    </location>
</feature>
<dbReference type="CDD" id="cd00761">
    <property type="entry name" value="Glyco_tranf_GTA_type"/>
    <property type="match status" value="1"/>
</dbReference>
<dbReference type="Pfam" id="PF00535">
    <property type="entry name" value="Glycos_transf_2"/>
    <property type="match status" value="1"/>
</dbReference>
<reference evidence="2 3" key="1">
    <citation type="submission" date="2014-11" db="EMBL/GenBank/DDBJ databases">
        <title>Pan-genome of Gallibacterium spp.</title>
        <authorList>
            <person name="Kudirkiene E."/>
            <person name="Bojesen A.M."/>
        </authorList>
    </citation>
    <scope>NUCLEOTIDE SEQUENCE [LARGE SCALE GENOMIC DNA]</scope>
    <source>
        <strain evidence="2 3">59/S3/89</strain>
    </source>
</reference>
<name>A0A1A7PRF7_9PAST</name>
<dbReference type="InterPro" id="IPR029044">
    <property type="entry name" value="Nucleotide-diphossugar_trans"/>
</dbReference>
<dbReference type="EMBL" id="JTJR01000026">
    <property type="protein sequence ID" value="OBX04307.1"/>
    <property type="molecule type" value="Genomic_DNA"/>
</dbReference>
<dbReference type="Proteomes" id="UP000092626">
    <property type="component" value="Unassembled WGS sequence"/>
</dbReference>
<accession>A0A1A7PRF7</accession>
<dbReference type="RefSeq" id="WP_065237434.1">
    <property type="nucleotide sequence ID" value="NZ_JTJR01000026.1"/>
</dbReference>
<protein>
    <recommendedName>
        <fullName evidence="1">Glycosyltransferase 2-like domain-containing protein</fullName>
    </recommendedName>
</protein>
<organism evidence="2 3">
    <name type="scientific">Gallibacterium genomosp. 3</name>
    <dbReference type="NCBI Taxonomy" id="505345"/>
    <lineage>
        <taxon>Bacteria</taxon>
        <taxon>Pseudomonadati</taxon>
        <taxon>Pseudomonadota</taxon>
        <taxon>Gammaproteobacteria</taxon>
        <taxon>Pasteurellales</taxon>
        <taxon>Pasteurellaceae</taxon>
        <taxon>Gallibacterium</taxon>
    </lineage>
</organism>
<gene>
    <name evidence="2" type="ORF">QV06_06515</name>
</gene>
<dbReference type="Gene3D" id="3.90.550.10">
    <property type="entry name" value="Spore Coat Polysaccharide Biosynthesis Protein SpsA, Chain A"/>
    <property type="match status" value="1"/>
</dbReference>
<dbReference type="SUPFAM" id="SSF53448">
    <property type="entry name" value="Nucleotide-diphospho-sugar transferases"/>
    <property type="match status" value="1"/>
</dbReference>
<dbReference type="PANTHER" id="PTHR22916:SF3">
    <property type="entry name" value="UDP-GLCNAC:BETAGAL BETA-1,3-N-ACETYLGLUCOSAMINYLTRANSFERASE-LIKE PROTEIN 1"/>
    <property type="match status" value="1"/>
</dbReference>